<dbReference type="EMBL" id="JBEPLS010000021">
    <property type="protein sequence ID" value="MET3605689.1"/>
    <property type="molecule type" value="Genomic_DNA"/>
</dbReference>
<dbReference type="Gene3D" id="3.30.460.10">
    <property type="entry name" value="Beta Polymerase, domain 2"/>
    <property type="match status" value="1"/>
</dbReference>
<feature type="region of interest" description="Disordered" evidence="1">
    <location>
        <begin position="130"/>
        <end position="155"/>
    </location>
</feature>
<name>A0A5C1PYY3_9BURK</name>
<dbReference type="EMBL" id="CP035708">
    <property type="protein sequence ID" value="QEN00925.1"/>
    <property type="molecule type" value="Genomic_DNA"/>
</dbReference>
<evidence type="ECO:0000313" key="5">
    <source>
        <dbReference type="Proteomes" id="UP000323522"/>
    </source>
</evidence>
<dbReference type="OrthoDB" id="9793109at2"/>
<dbReference type="SUPFAM" id="SSF81301">
    <property type="entry name" value="Nucleotidyltransferase"/>
    <property type="match status" value="1"/>
</dbReference>
<protein>
    <submittedName>
        <fullName evidence="3 4">Nucleotidyltransferase</fullName>
    </submittedName>
</protein>
<proteinExistence type="predicted"/>
<evidence type="ECO:0000313" key="4">
    <source>
        <dbReference type="EMBL" id="QEN00925.1"/>
    </source>
</evidence>
<keyword evidence="6" id="KW-1185">Reference proteome</keyword>
<dbReference type="InterPro" id="IPR052930">
    <property type="entry name" value="TA_antitoxin_MntA"/>
</dbReference>
<dbReference type="GO" id="GO:0016740">
    <property type="term" value="F:transferase activity"/>
    <property type="evidence" value="ECO:0007669"/>
    <property type="project" value="UniProtKB-KW"/>
</dbReference>
<accession>A0A5C1PYY3</accession>
<feature type="domain" description="Polymerase beta nucleotidyltransferase" evidence="2">
    <location>
        <begin position="9"/>
        <end position="93"/>
    </location>
</feature>
<dbReference type="AlphaFoldDB" id="A0A5C1PYY3"/>
<dbReference type="InterPro" id="IPR043519">
    <property type="entry name" value="NT_sf"/>
</dbReference>
<sequence length="155" mass="16682">MNRAEVVETLRQRLDGVLAVYLFGSVARGTAGPDSDVDLAVLVAGKAEPLALWDVAAGLAQQLGREVDLVDLRAASTVMQYQIITTGERLWALDAQAALYESFILSEKTALDTDRAGLLADIARTGRVYGEAARPPAAQPPHDHPDDHDDEHAPR</sequence>
<dbReference type="KEGG" id="snn:EWH46_09165"/>
<reference evidence="3 6" key="2">
    <citation type="submission" date="2024-06" db="EMBL/GenBank/DDBJ databases">
        <title>Genomic Encyclopedia of Type Strains, Phase IV (KMG-IV): sequencing the most valuable type-strain genomes for metagenomic binning, comparative biology and taxonomic classification.</title>
        <authorList>
            <person name="Goeker M."/>
        </authorList>
    </citation>
    <scope>NUCLEOTIDE SEQUENCE [LARGE SCALE GENOMIC DNA]</scope>
    <source>
        <strain evidence="3 6">D-501</strain>
    </source>
</reference>
<dbReference type="Proteomes" id="UP000323522">
    <property type="component" value="Chromosome"/>
</dbReference>
<dbReference type="PANTHER" id="PTHR43852">
    <property type="entry name" value="NUCLEOTIDYLTRANSFERASE"/>
    <property type="match status" value="1"/>
</dbReference>
<evidence type="ECO:0000259" key="2">
    <source>
        <dbReference type="Pfam" id="PF18765"/>
    </source>
</evidence>
<gene>
    <name evidence="3" type="ORF">ABIC99_003522</name>
    <name evidence="4" type="ORF">EWH46_09165</name>
</gene>
<dbReference type="RefSeq" id="WP_149503636.1">
    <property type="nucleotide sequence ID" value="NZ_CP035708.1"/>
</dbReference>
<dbReference type="CDD" id="cd05403">
    <property type="entry name" value="NT_KNTase_like"/>
    <property type="match status" value="1"/>
</dbReference>
<dbReference type="Proteomes" id="UP001549111">
    <property type="component" value="Unassembled WGS sequence"/>
</dbReference>
<reference evidence="4 5" key="1">
    <citation type="submission" date="2019-02" db="EMBL/GenBank/DDBJ databases">
        <title>Complete Genome Sequence and Methylome Analysis of Sphaerotilus natans subsp. sulfidivorans D-507.</title>
        <authorList>
            <person name="Fomenkov A."/>
            <person name="Gridneva E."/>
            <person name="Smolyakov D."/>
            <person name="Dubinina G."/>
            <person name="Vincze T."/>
            <person name="Grabovich M."/>
            <person name="Roberts R.J."/>
        </authorList>
    </citation>
    <scope>NUCLEOTIDE SEQUENCE [LARGE SCALE GENOMIC DNA]</scope>
    <source>
        <strain evidence="4 5">D-507</strain>
    </source>
</reference>
<evidence type="ECO:0000313" key="3">
    <source>
        <dbReference type="EMBL" id="MET3605689.1"/>
    </source>
</evidence>
<feature type="compositionally biased region" description="Basic and acidic residues" evidence="1">
    <location>
        <begin position="141"/>
        <end position="155"/>
    </location>
</feature>
<evidence type="ECO:0000256" key="1">
    <source>
        <dbReference type="SAM" id="MobiDB-lite"/>
    </source>
</evidence>
<dbReference type="Pfam" id="PF18765">
    <property type="entry name" value="Polbeta"/>
    <property type="match status" value="1"/>
</dbReference>
<dbReference type="InterPro" id="IPR041633">
    <property type="entry name" value="Polbeta"/>
</dbReference>
<evidence type="ECO:0000313" key="6">
    <source>
        <dbReference type="Proteomes" id="UP001549111"/>
    </source>
</evidence>
<dbReference type="PANTHER" id="PTHR43852:SF2">
    <property type="entry name" value="PROTEIN ADENYLYLTRANSFERASE MNTA"/>
    <property type="match status" value="1"/>
</dbReference>
<organism evidence="4 5">
    <name type="scientific">Sphaerotilus sulfidivorans</name>
    <dbReference type="NCBI Taxonomy" id="639200"/>
    <lineage>
        <taxon>Bacteria</taxon>
        <taxon>Pseudomonadati</taxon>
        <taxon>Pseudomonadota</taxon>
        <taxon>Betaproteobacteria</taxon>
        <taxon>Burkholderiales</taxon>
        <taxon>Sphaerotilaceae</taxon>
        <taxon>Sphaerotilus</taxon>
    </lineage>
</organism>
<keyword evidence="4" id="KW-0808">Transferase</keyword>
<dbReference type="NCBIfam" id="NF047752">
    <property type="entry name" value="MntA_antitoxin"/>
    <property type="match status" value="1"/>
</dbReference>